<reference evidence="1 2" key="1">
    <citation type="submission" date="2017-12" db="EMBL/GenBank/DDBJ databases">
        <title>Comparative genomics of Botrytis spp.</title>
        <authorList>
            <person name="Valero-Jimenez C.A."/>
            <person name="Tapia P."/>
            <person name="Veloso J."/>
            <person name="Silva-Moreno E."/>
            <person name="Staats M."/>
            <person name="Valdes J.H."/>
            <person name="Van Kan J.A.L."/>
        </authorList>
    </citation>
    <scope>NUCLEOTIDE SEQUENCE [LARGE SCALE GENOMIC DNA]</scope>
    <source>
        <strain evidence="1 2">MUCL11595</strain>
    </source>
</reference>
<organism evidence="1 2">
    <name type="scientific">Botryotinia convoluta</name>
    <dbReference type="NCBI Taxonomy" id="54673"/>
    <lineage>
        <taxon>Eukaryota</taxon>
        <taxon>Fungi</taxon>
        <taxon>Dikarya</taxon>
        <taxon>Ascomycota</taxon>
        <taxon>Pezizomycotina</taxon>
        <taxon>Leotiomycetes</taxon>
        <taxon>Helotiales</taxon>
        <taxon>Sclerotiniaceae</taxon>
        <taxon>Botryotinia</taxon>
    </lineage>
</organism>
<sequence>MTDIRVAKLKIAVREENLTPKKSDPDLRAFRIPHLNIDPVTAAFTFLKQAASHEKTARMDHLDENQS</sequence>
<accession>A0A4Z1HKZ8</accession>
<keyword evidence="2" id="KW-1185">Reference proteome</keyword>
<name>A0A4Z1HKZ8_9HELO</name>
<comment type="caution">
    <text evidence="1">The sequence shown here is derived from an EMBL/GenBank/DDBJ whole genome shotgun (WGS) entry which is preliminary data.</text>
</comment>
<gene>
    <name evidence="1" type="ORF">BCON_0207g00230</name>
</gene>
<evidence type="ECO:0000313" key="1">
    <source>
        <dbReference type="EMBL" id="TGO49554.1"/>
    </source>
</evidence>
<proteinExistence type="predicted"/>
<protein>
    <submittedName>
        <fullName evidence="1">Uncharacterized protein</fullName>
    </submittedName>
</protein>
<dbReference type="Proteomes" id="UP000297527">
    <property type="component" value="Unassembled WGS sequence"/>
</dbReference>
<evidence type="ECO:0000313" key="2">
    <source>
        <dbReference type="Proteomes" id="UP000297527"/>
    </source>
</evidence>
<dbReference type="EMBL" id="PQXN01000206">
    <property type="protein sequence ID" value="TGO49554.1"/>
    <property type="molecule type" value="Genomic_DNA"/>
</dbReference>
<dbReference type="AlphaFoldDB" id="A0A4Z1HKZ8"/>